<dbReference type="Proteomes" id="UP000007652">
    <property type="component" value="Unassembled WGS sequence"/>
</dbReference>
<dbReference type="STRING" id="857293.CAAU_0697"/>
<dbReference type="Gene3D" id="1.25.40.10">
    <property type="entry name" value="Tetratricopeptide repeat domain"/>
    <property type="match status" value="1"/>
</dbReference>
<evidence type="ECO:0000313" key="3">
    <source>
        <dbReference type="Proteomes" id="UP000007652"/>
    </source>
</evidence>
<dbReference type="InterPro" id="IPR018958">
    <property type="entry name" value="Knr4/Smi1-like_dom"/>
</dbReference>
<evidence type="ECO:0000259" key="1">
    <source>
        <dbReference type="SMART" id="SM00860"/>
    </source>
</evidence>
<dbReference type="RefSeq" id="WP_008908057.1">
    <property type="nucleotide sequence ID" value="NZ_CAKP01000032.1"/>
</dbReference>
<dbReference type="EMBL" id="CAKP01000032">
    <property type="protein sequence ID" value="CCJ32781.1"/>
    <property type="molecule type" value="Genomic_DNA"/>
</dbReference>
<feature type="domain" description="Knr4/Smi1-like" evidence="1">
    <location>
        <begin position="1"/>
        <end position="108"/>
    </location>
</feature>
<sequence length="339" mass="40505">MRTRIEKFEMKYGYFLPNEYKEFIKKFGGDTQFGSCRFEYTENIVNNLLRIPGKMNFNLLPFGDIGNGDYYCFYKYGAGIDDYYVGIWLHETRNFILLASSFKSFLFKCMLDDIMSINLIQDDEDYGITSDEILYRARILKDEYGFDFDKAMKLQSELDYHKLMVEFDNRAIQSLCYLGRHYLFDNFKDARGYLEKVIQTVPYYTAPYYILGKHYLLSGKNYKSYFKNALKTSLDLTGFSYWEEDFIEIPEDVHREILIYLEEEIKYDPYDAEYRIYLAKNYVKQNEYDKAMIEYNNALYCTEDKELIKEILINAHKDTVEGGLLYLSRLIESDLKHLR</sequence>
<comment type="caution">
    <text evidence="2">The sequence shown here is derived from an EMBL/GenBank/DDBJ whole genome shotgun (WGS) entry which is preliminary data.</text>
</comment>
<dbReference type="Gene3D" id="3.40.1580.10">
    <property type="entry name" value="SMI1/KNR4-like"/>
    <property type="match status" value="1"/>
</dbReference>
<dbReference type="SUPFAM" id="SSF160631">
    <property type="entry name" value="SMI1/KNR4-like"/>
    <property type="match status" value="1"/>
</dbReference>
<dbReference type="SUPFAM" id="SSF48452">
    <property type="entry name" value="TPR-like"/>
    <property type="match status" value="1"/>
</dbReference>
<accession>I7J4N6</accession>
<evidence type="ECO:0000313" key="2">
    <source>
        <dbReference type="EMBL" id="CCJ32781.1"/>
    </source>
</evidence>
<gene>
    <name evidence="2" type="ORF">CAAU_0697</name>
</gene>
<dbReference type="InterPro" id="IPR037883">
    <property type="entry name" value="Knr4/Smi1-like_sf"/>
</dbReference>
<dbReference type="InterPro" id="IPR011990">
    <property type="entry name" value="TPR-like_helical_dom_sf"/>
</dbReference>
<name>I7J4N6_9CLOT</name>
<keyword evidence="3" id="KW-1185">Reference proteome</keyword>
<dbReference type="OrthoDB" id="2860275at2"/>
<protein>
    <recommendedName>
        <fullName evidence="1">Knr4/Smi1-like domain-containing protein</fullName>
    </recommendedName>
</protein>
<dbReference type="SMART" id="SM00860">
    <property type="entry name" value="SMI1_KNR4"/>
    <property type="match status" value="1"/>
</dbReference>
<dbReference type="Pfam" id="PF09346">
    <property type="entry name" value="SMI1_KNR4"/>
    <property type="match status" value="1"/>
</dbReference>
<organism evidence="2 3">
    <name type="scientific">Caloramator australicus RC3</name>
    <dbReference type="NCBI Taxonomy" id="857293"/>
    <lineage>
        <taxon>Bacteria</taxon>
        <taxon>Bacillati</taxon>
        <taxon>Bacillota</taxon>
        <taxon>Clostridia</taxon>
        <taxon>Eubacteriales</taxon>
        <taxon>Clostridiaceae</taxon>
        <taxon>Caloramator</taxon>
    </lineage>
</organism>
<dbReference type="AlphaFoldDB" id="I7J4N6"/>
<proteinExistence type="predicted"/>
<reference evidence="2 3" key="1">
    <citation type="journal article" date="2011" name="J. Bacteriol.">
        <title>Draft genome sequence of Caloramator australicus strain RC3T, a thermoanaerobe from the Great Artesian Basin of Australia.</title>
        <authorList>
            <person name="Ogg C.D."/>
            <person name="Patel B.K.C."/>
        </authorList>
    </citation>
    <scope>NUCLEOTIDE SEQUENCE [LARGE SCALE GENOMIC DNA]</scope>
    <source>
        <strain evidence="2 3">RC3</strain>
    </source>
</reference>